<feature type="region of interest" description="Disordered" evidence="1">
    <location>
        <begin position="1"/>
        <end position="280"/>
    </location>
</feature>
<reference evidence="2 3" key="1">
    <citation type="journal article" date="2007" name="Proc. Natl. Acad. Sci. U.S.A.">
        <title>Dandruff-associated Malassezia genomes reveal convergent and divergent virulence traits shared with plant and human fungal pathogens.</title>
        <authorList>
            <person name="Xu J."/>
            <person name="Saunders C.W."/>
            <person name="Hu P."/>
            <person name="Grant R.A."/>
            <person name="Boekhout T."/>
            <person name="Kuramae E.E."/>
            <person name="Kronstad J.W."/>
            <person name="Deangelis Y.M."/>
            <person name="Reeder N.L."/>
            <person name="Johnstone K.R."/>
            <person name="Leland M."/>
            <person name="Fieno A.M."/>
            <person name="Begley W.M."/>
            <person name="Sun Y."/>
            <person name="Lacey M.P."/>
            <person name="Chaudhary T."/>
            <person name="Keough T."/>
            <person name="Chu L."/>
            <person name="Sears R."/>
            <person name="Yuan B."/>
            <person name="Dawson T.L.Jr."/>
        </authorList>
    </citation>
    <scope>NUCLEOTIDE SEQUENCE [LARGE SCALE GENOMIC DNA]</scope>
    <source>
        <strain evidence="3">ATCC MYA-4612 / CBS 7966</strain>
    </source>
</reference>
<feature type="compositionally biased region" description="Polar residues" evidence="1">
    <location>
        <begin position="139"/>
        <end position="172"/>
    </location>
</feature>
<feature type="compositionally biased region" description="Polar residues" evidence="1">
    <location>
        <begin position="197"/>
        <end position="213"/>
    </location>
</feature>
<dbReference type="AlphaFoldDB" id="A8PWV2"/>
<gene>
    <name evidence="2" type="ORF">MGL_1228</name>
</gene>
<dbReference type="GeneID" id="5856265"/>
<dbReference type="Proteomes" id="UP000008837">
    <property type="component" value="Unassembled WGS sequence"/>
</dbReference>
<dbReference type="RefSeq" id="XP_001731960.1">
    <property type="nucleotide sequence ID" value="XM_001731908.1"/>
</dbReference>
<proteinExistence type="predicted"/>
<dbReference type="InParanoid" id="A8PWV2"/>
<dbReference type="KEGG" id="mgl:MGL_1228"/>
<name>A8PWV2_MALGO</name>
<dbReference type="Gene3D" id="1.10.238.10">
    <property type="entry name" value="EF-hand"/>
    <property type="match status" value="1"/>
</dbReference>
<keyword evidence="3" id="KW-1185">Reference proteome</keyword>
<accession>A8PWV2</accession>
<dbReference type="VEuPathDB" id="FungiDB:MGL_1228"/>
<feature type="compositionally biased region" description="Polar residues" evidence="1">
    <location>
        <begin position="252"/>
        <end position="265"/>
    </location>
</feature>
<evidence type="ECO:0000313" key="2">
    <source>
        <dbReference type="EMBL" id="EDP44746.1"/>
    </source>
</evidence>
<feature type="compositionally biased region" description="Pro residues" evidence="1">
    <location>
        <begin position="215"/>
        <end position="227"/>
    </location>
</feature>
<evidence type="ECO:0000313" key="3">
    <source>
        <dbReference type="Proteomes" id="UP000008837"/>
    </source>
</evidence>
<comment type="caution">
    <text evidence="2">The sequence shown here is derived from an EMBL/GenBank/DDBJ whole genome shotgun (WGS) entry which is preliminary data.</text>
</comment>
<evidence type="ECO:0000256" key="1">
    <source>
        <dbReference type="SAM" id="MobiDB-lite"/>
    </source>
</evidence>
<sequence length="381" mass="40178">MSESTPVSTVKHLRARFEGNGSPASASSEDAETEKPLSNKPERKPKPGHLSSGSSLANAPEVIPSVSEPTTIRIDDGLVASEHIENNPVDLTAHKADSTESTDDPRLLSQGCEATANNTSIGEELPTDTTPAPRKSEDNLITNVNEVQEVTSELSVSTPDASLVTVATSPTKSDPPPAMVSEPMSPAKSIDTGKPTPVTNAAIRSQVLSNTSAPGPKPELPPRPVPNVPYKVRERPKAQGTAGRPAVPPRTYSKQATTVYGTPTGSASKPASSSSSSNASQVPARYDQCFDIVSTDSAPPIVQCGTVYEVWMRSGLSVDELAVIWRSVAGDDPNKQGLLRAQFTTGLRLIDAELRRQYILRGTASTDQFSSVPALPARPAV</sequence>
<dbReference type="OrthoDB" id="3366917at2759"/>
<dbReference type="EMBL" id="AAYY01000003">
    <property type="protein sequence ID" value="EDP44746.1"/>
    <property type="molecule type" value="Genomic_DNA"/>
</dbReference>
<feature type="compositionally biased region" description="Low complexity" evidence="1">
    <location>
        <begin position="266"/>
        <end position="280"/>
    </location>
</feature>
<organism evidence="2 3">
    <name type="scientific">Malassezia globosa (strain ATCC MYA-4612 / CBS 7966)</name>
    <name type="common">Dandruff-associated fungus</name>
    <dbReference type="NCBI Taxonomy" id="425265"/>
    <lineage>
        <taxon>Eukaryota</taxon>
        <taxon>Fungi</taxon>
        <taxon>Dikarya</taxon>
        <taxon>Basidiomycota</taxon>
        <taxon>Ustilaginomycotina</taxon>
        <taxon>Malasseziomycetes</taxon>
        <taxon>Malasseziales</taxon>
        <taxon>Malasseziaceae</taxon>
        <taxon>Malassezia</taxon>
    </lineage>
</organism>
<feature type="compositionally biased region" description="Basic and acidic residues" evidence="1">
    <location>
        <begin position="33"/>
        <end position="45"/>
    </location>
</feature>
<evidence type="ECO:0008006" key="4">
    <source>
        <dbReference type="Google" id="ProtNLM"/>
    </source>
</evidence>
<feature type="compositionally biased region" description="Basic and acidic residues" evidence="1">
    <location>
        <begin position="92"/>
        <end position="106"/>
    </location>
</feature>
<protein>
    <recommendedName>
        <fullName evidence="4">EH domain-containing protein</fullName>
    </recommendedName>
</protein>